<dbReference type="Proteomes" id="UP000317484">
    <property type="component" value="Unassembled WGS sequence"/>
</dbReference>
<proteinExistence type="predicted"/>
<sequence length="63" mass="7439">MVIRWFSDADRQDMADAREERRVLAALDEEYTTYQEDPGIPVTEWLVRWMAGPGIDPGRRRDE</sequence>
<evidence type="ECO:0000313" key="2">
    <source>
        <dbReference type="Proteomes" id="UP000317484"/>
    </source>
</evidence>
<reference evidence="1 2" key="1">
    <citation type="submission" date="2017-05" db="EMBL/GenBank/DDBJ databases">
        <authorList>
            <person name="Varghese N."/>
            <person name="Submissions S."/>
        </authorList>
    </citation>
    <scope>NUCLEOTIDE SEQUENCE [LARGE SCALE GENOMIC DNA]</scope>
    <source>
        <strain evidence="1 2">DSM 46834</strain>
    </source>
</reference>
<accession>A0A521DTG4</accession>
<evidence type="ECO:0000313" key="1">
    <source>
        <dbReference type="EMBL" id="SMO74140.1"/>
    </source>
</evidence>
<protein>
    <submittedName>
        <fullName evidence="1">Uncharacterized protein</fullName>
    </submittedName>
</protein>
<keyword evidence="2" id="KW-1185">Reference proteome</keyword>
<dbReference type="EMBL" id="FXTJ01000003">
    <property type="protein sequence ID" value="SMO74140.1"/>
    <property type="molecule type" value="Genomic_DNA"/>
</dbReference>
<dbReference type="AlphaFoldDB" id="A0A521DTG4"/>
<gene>
    <name evidence="1" type="ORF">SAMN06273567_103469</name>
</gene>
<name>A0A521DTG4_9ACTN</name>
<dbReference type="RefSeq" id="WP_142458544.1">
    <property type="nucleotide sequence ID" value="NZ_FXTJ01000003.1"/>
</dbReference>
<organism evidence="1 2">
    <name type="scientific">Geodermatophilus aquaeductus</name>
    <dbReference type="NCBI Taxonomy" id="1564161"/>
    <lineage>
        <taxon>Bacteria</taxon>
        <taxon>Bacillati</taxon>
        <taxon>Actinomycetota</taxon>
        <taxon>Actinomycetes</taxon>
        <taxon>Geodermatophilales</taxon>
        <taxon>Geodermatophilaceae</taxon>
        <taxon>Geodermatophilus</taxon>
    </lineage>
</organism>